<dbReference type="EMBL" id="BGPR01003641">
    <property type="protein sequence ID" value="GBM90661.1"/>
    <property type="molecule type" value="Genomic_DNA"/>
</dbReference>
<comment type="similarity">
    <text evidence="1">Belongs to the FAM98 family.</text>
</comment>
<keyword evidence="3" id="KW-1185">Reference proteome</keyword>
<dbReference type="GO" id="GO:0072669">
    <property type="term" value="C:tRNA-splicing ligase complex"/>
    <property type="evidence" value="ECO:0007669"/>
    <property type="project" value="TreeGrafter"/>
</dbReference>
<reference evidence="2 3" key="1">
    <citation type="journal article" date="2019" name="Sci. Rep.">
        <title>Orb-weaving spider Araneus ventricosus genome elucidates the spidroin gene catalogue.</title>
        <authorList>
            <person name="Kono N."/>
            <person name="Nakamura H."/>
            <person name="Ohtoshi R."/>
            <person name="Moran D.A.P."/>
            <person name="Shinohara A."/>
            <person name="Yoshida Y."/>
            <person name="Fujiwara M."/>
            <person name="Mori M."/>
            <person name="Tomita M."/>
            <person name="Arakawa K."/>
        </authorList>
    </citation>
    <scope>NUCLEOTIDE SEQUENCE [LARGE SCALE GENOMIC DNA]</scope>
</reference>
<organism evidence="2 3">
    <name type="scientific">Araneus ventricosus</name>
    <name type="common">Orbweaver spider</name>
    <name type="synonym">Epeira ventricosa</name>
    <dbReference type="NCBI Taxonomy" id="182803"/>
    <lineage>
        <taxon>Eukaryota</taxon>
        <taxon>Metazoa</taxon>
        <taxon>Ecdysozoa</taxon>
        <taxon>Arthropoda</taxon>
        <taxon>Chelicerata</taxon>
        <taxon>Arachnida</taxon>
        <taxon>Araneae</taxon>
        <taxon>Araneomorphae</taxon>
        <taxon>Entelegynae</taxon>
        <taxon>Araneoidea</taxon>
        <taxon>Araneidae</taxon>
        <taxon>Araneus</taxon>
    </lineage>
</organism>
<dbReference type="Pfam" id="PF10239">
    <property type="entry name" value="DUF2465"/>
    <property type="match status" value="1"/>
</dbReference>
<dbReference type="InterPro" id="IPR018797">
    <property type="entry name" value="FAM98"/>
</dbReference>
<accession>A0A4Y2JJY9</accession>
<evidence type="ECO:0000313" key="2">
    <source>
        <dbReference type="EMBL" id="GBM90661.1"/>
    </source>
</evidence>
<protein>
    <submittedName>
        <fullName evidence="2">Protein FAM98A</fullName>
    </submittedName>
</protein>
<dbReference type="AlphaFoldDB" id="A0A4Y2JJY9"/>
<comment type="caution">
    <text evidence="2">The sequence shown here is derived from an EMBL/GenBank/DDBJ whole genome shotgun (WGS) entry which is preliminary data.</text>
</comment>
<dbReference type="Proteomes" id="UP000499080">
    <property type="component" value="Unassembled WGS sequence"/>
</dbReference>
<dbReference type="PANTHER" id="PTHR31353:SF1">
    <property type="entry name" value="PROTEIN FAM98B"/>
    <property type="match status" value="1"/>
</dbReference>
<gene>
    <name evidence="2" type="primary">Fam98a_0</name>
    <name evidence="2" type="ORF">AVEN_141689_1</name>
</gene>
<evidence type="ECO:0000256" key="1">
    <source>
        <dbReference type="ARBA" id="ARBA00007218"/>
    </source>
</evidence>
<dbReference type="OrthoDB" id="512356at2759"/>
<evidence type="ECO:0000313" key="3">
    <source>
        <dbReference type="Proteomes" id="UP000499080"/>
    </source>
</evidence>
<dbReference type="PANTHER" id="PTHR31353">
    <property type="entry name" value="FAM98"/>
    <property type="match status" value="1"/>
</dbReference>
<sequence length="179" mass="20184">MDQLHTDLINLGYDGQSVNNDVFNKVCNKGPPNVYFIDIMSWLCSQLNSLCDLESHVSSVDEEDLEAIGFLVEMSSLLKELGCPIKKLTRGPVEERLSEPEDKMLAIVYLCQELEAGKILRSKKPQKKEPMKIELSESKTAKELREMLISLGFGKPPDNITPQMLFSEVEKKVMSLSSF</sequence>
<proteinExistence type="inferred from homology"/>
<name>A0A4Y2JJY9_ARAVE</name>